<reference evidence="9" key="1">
    <citation type="journal article" date="2020" name="Stud. Mycol.">
        <title>101 Dothideomycetes genomes: a test case for predicting lifestyles and emergence of pathogens.</title>
        <authorList>
            <person name="Haridas S."/>
            <person name="Albert R."/>
            <person name="Binder M."/>
            <person name="Bloem J."/>
            <person name="Labutti K."/>
            <person name="Salamov A."/>
            <person name="Andreopoulos B."/>
            <person name="Baker S."/>
            <person name="Barry K."/>
            <person name="Bills G."/>
            <person name="Bluhm B."/>
            <person name="Cannon C."/>
            <person name="Castanera R."/>
            <person name="Culley D."/>
            <person name="Daum C."/>
            <person name="Ezra D."/>
            <person name="Gonzalez J."/>
            <person name="Henrissat B."/>
            <person name="Kuo A."/>
            <person name="Liang C."/>
            <person name="Lipzen A."/>
            <person name="Lutzoni F."/>
            <person name="Magnuson J."/>
            <person name="Mondo S."/>
            <person name="Nolan M."/>
            <person name="Ohm R."/>
            <person name="Pangilinan J."/>
            <person name="Park H.-J."/>
            <person name="Ramirez L."/>
            <person name="Alfaro M."/>
            <person name="Sun H."/>
            <person name="Tritt A."/>
            <person name="Yoshinaga Y."/>
            <person name="Zwiers L.-H."/>
            <person name="Turgeon B."/>
            <person name="Goodwin S."/>
            <person name="Spatafora J."/>
            <person name="Crous P."/>
            <person name="Grigoriev I."/>
        </authorList>
    </citation>
    <scope>NUCLEOTIDE SEQUENCE</scope>
    <source>
        <strain evidence="9">CBS 262.69</strain>
    </source>
</reference>
<name>A0A6G1HV30_9PEZI</name>
<gene>
    <name evidence="9" type="ORF">EJ06DRAFT_511875</name>
</gene>
<evidence type="ECO:0000256" key="4">
    <source>
        <dbReference type="ARBA" id="ARBA00022692"/>
    </source>
</evidence>
<feature type="transmembrane region" description="Helical" evidence="7">
    <location>
        <begin position="267"/>
        <end position="288"/>
    </location>
</feature>
<comment type="similarity">
    <text evidence="2 7">Belongs to the ferroportin (FP) (TC 2.A.100) family. SLC40A subfamily.</text>
</comment>
<keyword evidence="6 7" id="KW-0472">Membrane</keyword>
<dbReference type="SUPFAM" id="SSF103473">
    <property type="entry name" value="MFS general substrate transporter"/>
    <property type="match status" value="1"/>
</dbReference>
<proteinExistence type="inferred from homology"/>
<sequence>MDLPPITSPPPSPILPKLYLSHTLSAWNSRAFEFATVLFLTALFPGTLFYASLLALIRALSTTLLAARIGAYLDATDRLAAVRASIVTQRLSVALSCAALFGLHAATARHGPVFWLCFPAAVLAACTEKLAAIANTIAVERDWVVVIAESTDTPLGALNAVLRRIDLSCKLASPVVVSFVVELASTPVAILATLGMNLLSVAVEYFAIERVYHAVPALATKPRPNRTSPEISLDNRLTSPEPPLPTPSPWRTYLTHPLLPPSLSLSLLYLTVLTPGALFTTYLLSTGFSPLSTSVFRTVAALSELSATLALPFLSSRIGPLRAGFWAITYQTSTLALGLGAFLTHPAGGGAASLAAAIAASRLGLWGVDLAVQELVQTAVDESARGAFASAEAALQNGAECLAYAGTLVWSTPDEFWIPAMVSGVAVGAAAGGYAAYVRRARGHLVHVGCLEGCGGRKGGYVGIEEMEVELEEGEVGR</sequence>
<feature type="transmembrane region" description="Helical" evidence="7">
    <location>
        <begin position="416"/>
        <end position="437"/>
    </location>
</feature>
<protein>
    <recommendedName>
        <fullName evidence="7">Solute carrier family 40 member</fullName>
    </recommendedName>
</protein>
<comment type="function">
    <text evidence="7">May be involved in iron transport and iron homeostasis.</text>
</comment>
<dbReference type="PANTHER" id="PTHR11660">
    <property type="entry name" value="SOLUTE CARRIER FAMILY 40 MEMBER"/>
    <property type="match status" value="1"/>
</dbReference>
<accession>A0A6G1HV30</accession>
<feature type="region of interest" description="Disordered" evidence="8">
    <location>
        <begin position="223"/>
        <end position="246"/>
    </location>
</feature>
<keyword evidence="3 7" id="KW-0813">Transport</keyword>
<evidence type="ECO:0000313" key="9">
    <source>
        <dbReference type="EMBL" id="KAF2399679.1"/>
    </source>
</evidence>
<evidence type="ECO:0000256" key="5">
    <source>
        <dbReference type="ARBA" id="ARBA00022989"/>
    </source>
</evidence>
<organism evidence="9 10">
    <name type="scientific">Trichodelitschia bisporula</name>
    <dbReference type="NCBI Taxonomy" id="703511"/>
    <lineage>
        <taxon>Eukaryota</taxon>
        <taxon>Fungi</taxon>
        <taxon>Dikarya</taxon>
        <taxon>Ascomycota</taxon>
        <taxon>Pezizomycotina</taxon>
        <taxon>Dothideomycetes</taxon>
        <taxon>Dothideomycetes incertae sedis</taxon>
        <taxon>Phaeotrichales</taxon>
        <taxon>Phaeotrichaceae</taxon>
        <taxon>Trichodelitschia</taxon>
    </lineage>
</organism>
<feature type="transmembrane region" description="Helical" evidence="7">
    <location>
        <begin position="335"/>
        <end position="360"/>
    </location>
</feature>
<dbReference type="GO" id="GO:0016020">
    <property type="term" value="C:membrane"/>
    <property type="evidence" value="ECO:0007669"/>
    <property type="project" value="UniProtKB-SubCell"/>
</dbReference>
<evidence type="ECO:0000256" key="2">
    <source>
        <dbReference type="ARBA" id="ARBA00006279"/>
    </source>
</evidence>
<dbReference type="OrthoDB" id="648861at2759"/>
<dbReference type="Proteomes" id="UP000799640">
    <property type="component" value="Unassembled WGS sequence"/>
</dbReference>
<comment type="subcellular location">
    <subcellularLocation>
        <location evidence="1 7">Membrane</location>
        <topology evidence="1 7">Multi-pass membrane protein</topology>
    </subcellularLocation>
</comment>
<dbReference type="PANTHER" id="PTHR11660:SF57">
    <property type="entry name" value="SOLUTE CARRIER FAMILY 40 MEMBER"/>
    <property type="match status" value="1"/>
</dbReference>
<dbReference type="AlphaFoldDB" id="A0A6G1HV30"/>
<dbReference type="InterPro" id="IPR036259">
    <property type="entry name" value="MFS_trans_sf"/>
</dbReference>
<evidence type="ECO:0000256" key="1">
    <source>
        <dbReference type="ARBA" id="ARBA00004141"/>
    </source>
</evidence>
<evidence type="ECO:0000256" key="3">
    <source>
        <dbReference type="ARBA" id="ARBA00022448"/>
    </source>
</evidence>
<evidence type="ECO:0000256" key="8">
    <source>
        <dbReference type="SAM" id="MobiDB-lite"/>
    </source>
</evidence>
<feature type="transmembrane region" description="Helical" evidence="7">
    <location>
        <begin position="34"/>
        <end position="57"/>
    </location>
</feature>
<dbReference type="GO" id="GO:0005381">
    <property type="term" value="F:iron ion transmembrane transporter activity"/>
    <property type="evidence" value="ECO:0007669"/>
    <property type="project" value="UniProtKB-UniRule"/>
</dbReference>
<keyword evidence="7" id="KW-0406">Ion transport</keyword>
<feature type="transmembrane region" description="Helical" evidence="7">
    <location>
        <begin position="294"/>
        <end position="314"/>
    </location>
</feature>
<dbReference type="EMBL" id="ML996697">
    <property type="protein sequence ID" value="KAF2399679.1"/>
    <property type="molecule type" value="Genomic_DNA"/>
</dbReference>
<keyword evidence="4 7" id="KW-0812">Transmembrane</keyword>
<evidence type="ECO:0000313" key="10">
    <source>
        <dbReference type="Proteomes" id="UP000799640"/>
    </source>
</evidence>
<dbReference type="Pfam" id="PF06963">
    <property type="entry name" value="FPN1"/>
    <property type="match status" value="1"/>
</dbReference>
<evidence type="ECO:0000256" key="7">
    <source>
        <dbReference type="RuleBase" id="RU365065"/>
    </source>
</evidence>
<dbReference type="InterPro" id="IPR009716">
    <property type="entry name" value="Ferroportin-1"/>
</dbReference>
<keyword evidence="10" id="KW-1185">Reference proteome</keyword>
<keyword evidence="5 7" id="KW-1133">Transmembrane helix</keyword>
<comment type="caution">
    <text evidence="7">Lacks conserved residue(s) required for the propagation of feature annotation.</text>
</comment>
<evidence type="ECO:0000256" key="6">
    <source>
        <dbReference type="ARBA" id="ARBA00023136"/>
    </source>
</evidence>